<feature type="binding site" evidence="2">
    <location>
        <position position="190"/>
    </location>
    <ligand>
        <name>ATP</name>
        <dbReference type="ChEBI" id="CHEBI:30616"/>
    </ligand>
</feature>
<comment type="caution">
    <text evidence="2">Lacks conserved residue(s) required for the propagation of feature annotation.</text>
</comment>
<comment type="subcellular location">
    <subcellularLocation>
        <location evidence="2">Cytoplasm</location>
    </subcellularLocation>
</comment>
<dbReference type="Proteomes" id="UP001644719">
    <property type="component" value="Unassembled WGS sequence"/>
</dbReference>
<feature type="binding site" evidence="2">
    <location>
        <begin position="7"/>
        <end position="20"/>
    </location>
    <ligand>
        <name>ATP</name>
        <dbReference type="ChEBI" id="CHEBI:30616"/>
    </ligand>
</feature>
<accession>A0ABX2H5Q6</accession>
<keyword evidence="2" id="KW-0963">Cytoplasm</keyword>
<dbReference type="InterPro" id="IPR014729">
    <property type="entry name" value="Rossmann-like_a/b/a_fold"/>
</dbReference>
<protein>
    <recommendedName>
        <fullName evidence="2">tRNA(Met) cytidine acetate ligase</fullName>
        <ecNumber evidence="2">6.3.4.-</ecNumber>
    </recommendedName>
</protein>
<comment type="catalytic activity">
    <reaction evidence="2">
        <text>cytidine(34) in elongator tRNA(Met) + acetate + ATP = N(4)-acetylcytidine(34) in elongator tRNA(Met) + AMP + diphosphate</text>
        <dbReference type="Rhea" id="RHEA:58144"/>
        <dbReference type="Rhea" id="RHEA-COMP:10693"/>
        <dbReference type="Rhea" id="RHEA-COMP:10694"/>
        <dbReference type="ChEBI" id="CHEBI:30089"/>
        <dbReference type="ChEBI" id="CHEBI:30616"/>
        <dbReference type="ChEBI" id="CHEBI:33019"/>
        <dbReference type="ChEBI" id="CHEBI:74900"/>
        <dbReference type="ChEBI" id="CHEBI:82748"/>
        <dbReference type="ChEBI" id="CHEBI:456215"/>
    </reaction>
</comment>
<dbReference type="EC" id="6.3.4.-" evidence="2"/>
<dbReference type="SUPFAM" id="SSF52374">
    <property type="entry name" value="Nucleotidylyl transferase"/>
    <property type="match status" value="1"/>
</dbReference>
<feature type="binding site" evidence="2">
    <location>
        <position position="165"/>
    </location>
    <ligand>
        <name>ATP</name>
        <dbReference type="ChEBI" id="CHEBI:30616"/>
    </ligand>
</feature>
<keyword evidence="2" id="KW-0067">ATP-binding</keyword>
<organism evidence="3 4">
    <name type="scientific">Blautia faecis</name>
    <dbReference type="NCBI Taxonomy" id="871665"/>
    <lineage>
        <taxon>Bacteria</taxon>
        <taxon>Bacillati</taxon>
        <taxon>Bacillota</taxon>
        <taxon>Clostridia</taxon>
        <taxon>Lachnospirales</taxon>
        <taxon>Lachnospiraceae</taxon>
        <taxon>Blautia</taxon>
    </lineage>
</organism>
<evidence type="ECO:0000256" key="2">
    <source>
        <dbReference type="HAMAP-Rule" id="MF_01539"/>
    </source>
</evidence>
<evidence type="ECO:0000313" key="3">
    <source>
        <dbReference type="EMBL" id="NSG85535.1"/>
    </source>
</evidence>
<dbReference type="PANTHER" id="PTHR37825">
    <property type="entry name" value="TRNA(MET) CYTIDINE ACETATE LIGASE"/>
    <property type="match status" value="1"/>
</dbReference>
<dbReference type="RefSeq" id="WP_173769731.1">
    <property type="nucleotide sequence ID" value="NZ_JAAITS010000021.1"/>
</dbReference>
<keyword evidence="2" id="KW-0436">Ligase</keyword>
<dbReference type="HAMAP" id="MF_01539">
    <property type="entry name" value="TmcAL"/>
    <property type="match status" value="1"/>
</dbReference>
<comment type="caution">
    <text evidence="3">The sequence shown here is derived from an EMBL/GenBank/DDBJ whole genome shotgun (WGS) entry which is preliminary data.</text>
</comment>
<keyword evidence="4" id="KW-1185">Reference proteome</keyword>
<reference evidence="3 4" key="1">
    <citation type="journal article" date="2020" name="Cell Host Microbe">
        <title>Functional and Genomic Variation between Human-Derived Isolates of Lachnospiraceae Reveals Inter- and Intra-Species Diversity.</title>
        <authorList>
            <person name="Sorbara M.T."/>
            <person name="Littmann E.R."/>
            <person name="Fontana E."/>
            <person name="Moody T.U."/>
            <person name="Kohout C.E."/>
            <person name="Gjonbalaj M."/>
            <person name="Eaton V."/>
            <person name="Seok R."/>
            <person name="Leiner I.M."/>
            <person name="Pamer E.G."/>
        </authorList>
    </citation>
    <scope>NUCLEOTIDE SEQUENCE [LARGE SCALE GENOMIC DNA]</scope>
    <source>
        <strain evidence="3 4">MSK.17.74</strain>
    </source>
</reference>
<dbReference type="InterPro" id="IPR008513">
    <property type="entry name" value="tRNA(Met)_cyd_acetate_ligase"/>
</dbReference>
<dbReference type="EMBL" id="JAAITS010000021">
    <property type="protein sequence ID" value="NSG85535.1"/>
    <property type="molecule type" value="Genomic_DNA"/>
</dbReference>
<comment type="function">
    <text evidence="2">Catalyzes the formation of N(4)-acetylcytidine (ac(4)C) at the wobble position of elongator tRNA(Met), using acetate and ATP as substrates. First activates an acetate ion to form acetyladenylate (Ac-AMP) and then transfers the acetyl group to tRNA to form ac(4)C34.</text>
</comment>
<name>A0ABX2H5Q6_9FIRM</name>
<feature type="binding site" evidence="2">
    <location>
        <position position="102"/>
    </location>
    <ligand>
        <name>ATP</name>
        <dbReference type="ChEBI" id="CHEBI:30616"/>
    </ligand>
</feature>
<evidence type="ECO:0000256" key="1">
    <source>
        <dbReference type="ARBA" id="ARBA00022694"/>
    </source>
</evidence>
<dbReference type="Pfam" id="PF05636">
    <property type="entry name" value="HIGH_NTase1"/>
    <property type="match status" value="1"/>
</dbReference>
<comment type="similarity">
    <text evidence="2">Belongs to the TmcAL family.</text>
</comment>
<keyword evidence="2" id="KW-0547">Nucleotide-binding</keyword>
<dbReference type="PANTHER" id="PTHR37825:SF1">
    <property type="entry name" value="TRNA(MET) CYTIDINE ACETATE LIGASE"/>
    <property type="match status" value="1"/>
</dbReference>
<sequence>MKTAGIIAEYNPFHTGHEYQINYIKEKLRTDYIVIAMSGDFVQRGTPALFSKYVRAEMALRSGADLVLELPVSISSASAELFARGGVQLLDGLGVTDILCFGSECGDTDALMELAKILAEEPEAFQDALRRNLKDGMTFPKARSMALSAVFPESEKYQQLLSSPNNILGIEYCKAILRENSSISPVSIKREGNDYHENTLSENHFPSASAIRNAILDFNTPPKGDSSDTEHSHCFLSESSETAIQNFAFLADMAKKFLPANSLELFLQAISGNRFLLENDLDTLYRYCLLQETEESLCTYLDMSHALARRILSCRDQYETFSQFANLLKTKEITQTRIQRALLHMLLHIQSVPAQIPYSRVLGFRKNSSALLGKIKKCGSIPLLTKLSDAAAVLENAPQAMDLLNETTFASNLYESILAQKNSASYVHEYRQQIIIV</sequence>
<proteinExistence type="inferred from homology"/>
<dbReference type="Gene3D" id="3.40.50.620">
    <property type="entry name" value="HUPs"/>
    <property type="match status" value="1"/>
</dbReference>
<keyword evidence="1 2" id="KW-0819">tRNA processing</keyword>
<keyword evidence="2" id="KW-0694">RNA-binding</keyword>
<evidence type="ECO:0000313" key="4">
    <source>
        <dbReference type="Proteomes" id="UP001644719"/>
    </source>
</evidence>
<gene>
    <name evidence="2" type="primary">tmcAL</name>
    <name evidence="3" type="ORF">G5B17_08820</name>
</gene>
<keyword evidence="2" id="KW-0820">tRNA-binding</keyword>